<accession>A0A224AMR4</accession>
<evidence type="ECO:0000259" key="3">
    <source>
        <dbReference type="Pfam" id="PF13649"/>
    </source>
</evidence>
<evidence type="ECO:0000313" key="5">
    <source>
        <dbReference type="EMBL" id="QTC46992.1"/>
    </source>
</evidence>
<reference evidence="5" key="2">
    <citation type="submission" date="2020-07" db="EMBL/GenBank/DDBJ databases">
        <title>Genome Sequences for Panteoa spp. that cause Center Rot in Onions.</title>
        <authorList>
            <person name="Asselin J.A."/>
            <person name="Helmann T."/>
            <person name="Beer S."/>
            <person name="Stodghill P."/>
        </authorList>
    </citation>
    <scope>NUCLEOTIDE SEQUENCE</scope>
    <source>
        <strain evidence="5">OC5a</strain>
    </source>
</reference>
<evidence type="ECO:0000256" key="1">
    <source>
        <dbReference type="ARBA" id="ARBA00022603"/>
    </source>
</evidence>
<dbReference type="SUPFAM" id="SSF53335">
    <property type="entry name" value="S-adenosyl-L-methionine-dependent methyltransferases"/>
    <property type="match status" value="1"/>
</dbReference>
<dbReference type="Gene3D" id="3.40.50.150">
    <property type="entry name" value="Vaccinia Virus protein VP39"/>
    <property type="match status" value="1"/>
</dbReference>
<evidence type="ECO:0000256" key="2">
    <source>
        <dbReference type="ARBA" id="ARBA00022679"/>
    </source>
</evidence>
<feature type="domain" description="Methyltransferase" evidence="3">
    <location>
        <begin position="39"/>
        <end position="129"/>
    </location>
</feature>
<dbReference type="GO" id="GO:0008168">
    <property type="term" value="F:methyltransferase activity"/>
    <property type="evidence" value="ECO:0007669"/>
    <property type="project" value="UniProtKB-KW"/>
</dbReference>
<dbReference type="InterPro" id="IPR029063">
    <property type="entry name" value="SAM-dependent_MTases_sf"/>
</dbReference>
<dbReference type="EMBL" id="LC214857">
    <property type="protein sequence ID" value="BBA18120.1"/>
    <property type="molecule type" value="Genomic_DNA"/>
</dbReference>
<protein>
    <submittedName>
        <fullName evidence="4 5">SAM-dependent methyltransferase</fullName>
    </submittedName>
</protein>
<dbReference type="GeneID" id="57266864"/>
<proteinExistence type="predicted"/>
<dbReference type="Proteomes" id="UP000663901">
    <property type="component" value="Chromosome"/>
</dbReference>
<dbReference type="PANTHER" id="PTHR44942">
    <property type="entry name" value="METHYLTRANSF_11 DOMAIN-CONTAINING PROTEIN"/>
    <property type="match status" value="1"/>
</dbReference>
<dbReference type="EMBL" id="CP059084">
    <property type="protein sequence ID" value="QTC46992.1"/>
    <property type="molecule type" value="Genomic_DNA"/>
</dbReference>
<sequence length="255" mass="29453">MKSEKFDGLADNYDKYRPRYPAILFKEIHDWMQPSAKNIYDIGAGTGIAIEGMTRVTGKHYDFTAIDISEDMIKKGREKLPGTTWVKGKAEDILSDKSRIDVIMAAQSFQWMDRAKTLEVSIKSLNKGGVFAVLQNNRDYRNNEMLNKYEGLLEKFSPGYSRHYRDYDYENEITNVFKLPIANFKKVVTGWTMEMISEDFFGFISSSTQVQRAIENDRNGFWKEIEILIDEHSVGGKISIDYISELFIAKKRDDS</sequence>
<gene>
    <name evidence="4" type="primary">pavG</name>
    <name evidence="5" type="ORF">H0Z12_05245</name>
</gene>
<keyword evidence="2 5" id="KW-0808">Transferase</keyword>
<dbReference type="PANTHER" id="PTHR44942:SF4">
    <property type="entry name" value="METHYLTRANSFERASE TYPE 11 DOMAIN-CONTAINING PROTEIN"/>
    <property type="match status" value="1"/>
</dbReference>
<dbReference type="InterPro" id="IPR041698">
    <property type="entry name" value="Methyltransf_25"/>
</dbReference>
<name>A0A224AMR4_PANAN</name>
<dbReference type="AlphaFoldDB" id="A0A224AMR4"/>
<dbReference type="RefSeq" id="WP_013027156.1">
    <property type="nucleotide sequence ID" value="NZ_AP019753.1"/>
</dbReference>
<dbReference type="GO" id="GO:0032259">
    <property type="term" value="P:methylation"/>
    <property type="evidence" value="ECO:0007669"/>
    <property type="project" value="UniProtKB-KW"/>
</dbReference>
<dbReference type="CDD" id="cd02440">
    <property type="entry name" value="AdoMet_MTases"/>
    <property type="match status" value="1"/>
</dbReference>
<organism evidence="4">
    <name type="scientific">Pantoea ananas</name>
    <name type="common">Erwinia uredovora</name>
    <dbReference type="NCBI Taxonomy" id="553"/>
    <lineage>
        <taxon>Bacteria</taxon>
        <taxon>Pseudomonadati</taxon>
        <taxon>Pseudomonadota</taxon>
        <taxon>Gammaproteobacteria</taxon>
        <taxon>Enterobacterales</taxon>
        <taxon>Erwiniaceae</taxon>
        <taxon>Pantoea</taxon>
    </lineage>
</organism>
<reference evidence="4" key="1">
    <citation type="submission" date="2017-01" db="EMBL/GenBank/DDBJ databases">
        <title>A novel genetic locus determining virulence of Pantoea ananatis.</title>
        <authorList>
            <person name="Takikawa Y."/>
            <person name="Kubota Y."/>
        </authorList>
    </citation>
    <scope>NUCLEOTIDE SEQUENCE</scope>
    <source>
        <strain evidence="4">SUPP2219</strain>
    </source>
</reference>
<dbReference type="InterPro" id="IPR051052">
    <property type="entry name" value="Diverse_substrate_MTase"/>
</dbReference>
<keyword evidence="1 4" id="KW-0489">Methyltransferase</keyword>
<evidence type="ECO:0000313" key="4">
    <source>
        <dbReference type="EMBL" id="BBA18120.1"/>
    </source>
</evidence>
<dbReference type="Pfam" id="PF13649">
    <property type="entry name" value="Methyltransf_25"/>
    <property type="match status" value="1"/>
</dbReference>